<gene>
    <name evidence="1" type="ORF">GB2207_04259</name>
</gene>
<proteinExistence type="predicted"/>
<dbReference type="EMBL" id="AAPI01000005">
    <property type="protein sequence ID" value="EAS46822.1"/>
    <property type="molecule type" value="Genomic_DNA"/>
</dbReference>
<dbReference type="HOGENOM" id="CLU_096872_4_3_6"/>
<evidence type="ECO:0000313" key="1">
    <source>
        <dbReference type="EMBL" id="EAS46822.1"/>
    </source>
</evidence>
<protein>
    <submittedName>
        <fullName evidence="1">Uncharacterized protein</fullName>
    </submittedName>
</protein>
<evidence type="ECO:0000313" key="2">
    <source>
        <dbReference type="Proteomes" id="UP000005555"/>
    </source>
</evidence>
<dbReference type="AlphaFoldDB" id="Q1YQY6"/>
<dbReference type="Gene3D" id="2.40.160.20">
    <property type="match status" value="1"/>
</dbReference>
<dbReference type="STRING" id="314287.GB2207_04259"/>
<accession>Q1YQY6</accession>
<dbReference type="PANTHER" id="PTHR37315">
    <property type="entry name" value="UPF0311 PROTEIN BLR7842"/>
    <property type="match status" value="1"/>
</dbReference>
<dbReference type="InterPro" id="IPR020915">
    <property type="entry name" value="UPF0311"/>
</dbReference>
<dbReference type="PANTHER" id="PTHR37315:SF1">
    <property type="entry name" value="UPF0311 PROTEIN BLR7842"/>
    <property type="match status" value="1"/>
</dbReference>
<reference evidence="1 2" key="1">
    <citation type="submission" date="2006-03" db="EMBL/GenBank/DDBJ databases">
        <authorList>
            <person name="Giovannoni S.J."/>
            <person name="Cho J.-C."/>
            <person name="Ferriera S."/>
            <person name="Johnson J."/>
            <person name="Kravitz S."/>
            <person name="Halpern A."/>
            <person name="Remington K."/>
            <person name="Beeson K."/>
            <person name="Tran B."/>
            <person name="Rogers Y.-H."/>
            <person name="Friedman R."/>
            <person name="Venter J.C."/>
        </authorList>
    </citation>
    <scope>NUCLEOTIDE SEQUENCE [LARGE SCALE GENOMIC DNA]</scope>
    <source>
        <strain evidence="1 2">HTCC2207</strain>
    </source>
</reference>
<organism evidence="1 2">
    <name type="scientific">gamma proteobacterium HTCC2207</name>
    <dbReference type="NCBI Taxonomy" id="314287"/>
    <lineage>
        <taxon>Bacteria</taxon>
        <taxon>Pseudomonadati</taxon>
        <taxon>Pseudomonadota</taxon>
        <taxon>Gammaproteobacteria</taxon>
        <taxon>Cellvibrionales</taxon>
        <taxon>Porticoccaceae</taxon>
        <taxon>SAR92 clade</taxon>
    </lineage>
</organism>
<dbReference type="Proteomes" id="UP000005555">
    <property type="component" value="Unassembled WGS sequence"/>
</dbReference>
<keyword evidence="2" id="KW-1185">Reference proteome</keyword>
<dbReference type="OrthoDB" id="5294829at2"/>
<name>Q1YQY6_9GAMM</name>
<sequence length="151" mass="16548">MNVPTLETRWLMKLDISFDAPAVATPNRVVINVTDGRAEGPRFSADVIAPSGDWVRLQDDGNWKIDARLALRTDDGESIFCYYSGVVVMDDGLNARFGAGEAISGTETYLRSAPNFETGSEKYAWLNDIVCVGRASTFGAGKLVYDIFEIL</sequence>
<dbReference type="Pfam" id="PF11578">
    <property type="entry name" value="DUF3237"/>
    <property type="match status" value="1"/>
</dbReference>
<comment type="caution">
    <text evidence="1">The sequence shown here is derived from an EMBL/GenBank/DDBJ whole genome shotgun (WGS) entry which is preliminary data.</text>
</comment>